<dbReference type="PRINTS" id="PR00727">
    <property type="entry name" value="LEADERPTASE"/>
</dbReference>
<accession>A0A934I1C0</accession>
<evidence type="ECO:0000256" key="7">
    <source>
        <dbReference type="PIRSR" id="PIRSR600223-1"/>
    </source>
</evidence>
<name>A0A934I1C0_9CLOT</name>
<evidence type="ECO:0000313" key="12">
    <source>
        <dbReference type="Proteomes" id="UP000622687"/>
    </source>
</evidence>
<dbReference type="GO" id="GO:0006465">
    <property type="term" value="P:signal peptide processing"/>
    <property type="evidence" value="ECO:0007669"/>
    <property type="project" value="InterPro"/>
</dbReference>
<evidence type="ECO:0000256" key="9">
    <source>
        <dbReference type="RuleBase" id="RU362042"/>
    </source>
</evidence>
<organism evidence="11 12">
    <name type="scientific">Clostridium aciditolerans</name>
    <dbReference type="NCBI Taxonomy" id="339861"/>
    <lineage>
        <taxon>Bacteria</taxon>
        <taxon>Bacillati</taxon>
        <taxon>Bacillota</taxon>
        <taxon>Clostridia</taxon>
        <taxon>Eubacteriales</taxon>
        <taxon>Clostridiaceae</taxon>
        <taxon>Clostridium</taxon>
    </lineage>
</organism>
<dbReference type="PROSITE" id="PS00761">
    <property type="entry name" value="SPASE_I_3"/>
    <property type="match status" value="1"/>
</dbReference>
<dbReference type="AlphaFoldDB" id="A0A934I1C0"/>
<dbReference type="PROSITE" id="PS00760">
    <property type="entry name" value="SPASE_I_2"/>
    <property type="match status" value="1"/>
</dbReference>
<dbReference type="RefSeq" id="WP_211144387.1">
    <property type="nucleotide sequence ID" value="NZ_JAEEGB010000037.1"/>
</dbReference>
<keyword evidence="8" id="KW-0812">Transmembrane</keyword>
<dbReference type="InterPro" id="IPR036286">
    <property type="entry name" value="LexA/Signal_pep-like_sf"/>
</dbReference>
<dbReference type="PANTHER" id="PTHR43390:SF1">
    <property type="entry name" value="CHLOROPLAST PROCESSING PEPTIDASE"/>
    <property type="match status" value="1"/>
</dbReference>
<keyword evidence="12" id="KW-1185">Reference proteome</keyword>
<dbReference type="NCBIfam" id="TIGR02227">
    <property type="entry name" value="sigpep_I_bact"/>
    <property type="match status" value="1"/>
</dbReference>
<dbReference type="GO" id="GO:0009003">
    <property type="term" value="F:signal peptidase activity"/>
    <property type="evidence" value="ECO:0007669"/>
    <property type="project" value="UniProtKB-EC"/>
</dbReference>
<evidence type="ECO:0000256" key="3">
    <source>
        <dbReference type="ARBA" id="ARBA00009370"/>
    </source>
</evidence>
<proteinExistence type="inferred from homology"/>
<comment type="subcellular location">
    <subcellularLocation>
        <location evidence="2">Cell membrane</location>
        <topology evidence="2">Single-pass type II membrane protein</topology>
    </subcellularLocation>
    <subcellularLocation>
        <location evidence="9">Membrane</location>
        <topology evidence="9">Single-pass type II membrane protein</topology>
    </subcellularLocation>
</comment>
<dbReference type="InterPro" id="IPR019533">
    <property type="entry name" value="Peptidase_S26"/>
</dbReference>
<dbReference type="Pfam" id="PF10502">
    <property type="entry name" value="Peptidase_S26"/>
    <property type="match status" value="1"/>
</dbReference>
<evidence type="ECO:0000313" key="11">
    <source>
        <dbReference type="EMBL" id="MBI6875019.1"/>
    </source>
</evidence>
<gene>
    <name evidence="11" type="primary">lepB</name>
    <name evidence="11" type="ORF">I6U51_20310</name>
</gene>
<dbReference type="GO" id="GO:0004252">
    <property type="term" value="F:serine-type endopeptidase activity"/>
    <property type="evidence" value="ECO:0007669"/>
    <property type="project" value="InterPro"/>
</dbReference>
<evidence type="ECO:0000259" key="10">
    <source>
        <dbReference type="Pfam" id="PF10502"/>
    </source>
</evidence>
<comment type="caution">
    <text evidence="11">The sequence shown here is derived from an EMBL/GenBank/DDBJ whole genome shotgun (WGS) entry which is preliminary data.</text>
</comment>
<dbReference type="EC" id="3.4.21.89" evidence="4 8"/>
<feature type="active site" evidence="7">
    <location>
        <position position="79"/>
    </location>
</feature>
<evidence type="ECO:0000256" key="1">
    <source>
        <dbReference type="ARBA" id="ARBA00000677"/>
    </source>
</evidence>
<dbReference type="InterPro" id="IPR000223">
    <property type="entry name" value="Pept_S26A_signal_pept_1"/>
</dbReference>
<dbReference type="EMBL" id="JAEEGB010000037">
    <property type="protein sequence ID" value="MBI6875019.1"/>
    <property type="molecule type" value="Genomic_DNA"/>
</dbReference>
<evidence type="ECO:0000256" key="6">
    <source>
        <dbReference type="ARBA" id="ARBA00022801"/>
    </source>
</evidence>
<feature type="domain" description="Peptidase S26" evidence="10">
    <location>
        <begin position="6"/>
        <end position="160"/>
    </location>
</feature>
<reference evidence="11" key="1">
    <citation type="submission" date="2020-12" db="EMBL/GenBank/DDBJ databases">
        <title>Clostridium thailandense sp. nov., a novel acetogenic bacterium isolated from peat land soil in Thailand.</title>
        <authorList>
            <person name="Chaikitkaew S."/>
            <person name="Birkeland N.K."/>
        </authorList>
    </citation>
    <scope>NUCLEOTIDE SEQUENCE</scope>
    <source>
        <strain evidence="11">DSM 17425</strain>
    </source>
</reference>
<dbReference type="InterPro" id="IPR019758">
    <property type="entry name" value="Pept_S26A_signal_pept_1_CS"/>
</dbReference>
<evidence type="ECO:0000256" key="4">
    <source>
        <dbReference type="ARBA" id="ARBA00013208"/>
    </source>
</evidence>
<evidence type="ECO:0000256" key="5">
    <source>
        <dbReference type="ARBA" id="ARBA00022670"/>
    </source>
</evidence>
<dbReference type="InterPro" id="IPR019757">
    <property type="entry name" value="Pept_S26A_signal_pept_1_Lys-AS"/>
</dbReference>
<feature type="active site" evidence="7">
    <location>
        <position position="36"/>
    </location>
</feature>
<dbReference type="CDD" id="cd06530">
    <property type="entry name" value="S26_SPase_I"/>
    <property type="match status" value="1"/>
</dbReference>
<keyword evidence="8" id="KW-1133">Transmembrane helix</keyword>
<comment type="catalytic activity">
    <reaction evidence="1 8">
        <text>Cleavage of hydrophobic, N-terminal signal or leader sequences from secreted and periplasmic proteins.</text>
        <dbReference type="EC" id="3.4.21.89"/>
    </reaction>
</comment>
<evidence type="ECO:0000256" key="8">
    <source>
        <dbReference type="RuleBase" id="RU003993"/>
    </source>
</evidence>
<keyword evidence="8" id="KW-0472">Membrane</keyword>
<dbReference type="Gene3D" id="2.10.109.10">
    <property type="entry name" value="Umud Fragment, subunit A"/>
    <property type="match status" value="1"/>
</dbReference>
<dbReference type="Proteomes" id="UP000622687">
    <property type="component" value="Unassembled WGS sequence"/>
</dbReference>
<keyword evidence="6 8" id="KW-0378">Hydrolase</keyword>
<dbReference type="GO" id="GO:0005886">
    <property type="term" value="C:plasma membrane"/>
    <property type="evidence" value="ECO:0007669"/>
    <property type="project" value="UniProtKB-SubCell"/>
</dbReference>
<keyword evidence="5 8" id="KW-0645">Protease</keyword>
<evidence type="ECO:0000256" key="2">
    <source>
        <dbReference type="ARBA" id="ARBA00004401"/>
    </source>
</evidence>
<sequence length="189" mass="21538">MVKELIELGKSIVIAIIAAFLIITFVFETVSVDGHSMDPTLNNKDRLIVEKVTYYFKAPKPGDIVVIKYPADPKEKFIKRVVAVGGDRVKIENNKLYINDKPKDEPYILEQNMRDFSEVTVPQNTVFVLGDNRNNSRDSRYPDVGFVDYKMVVGRAALRIYPFSRFGGLALNEPLYFGFAMDIQSKYLT</sequence>
<dbReference type="PROSITE" id="PS00501">
    <property type="entry name" value="SPASE_I_1"/>
    <property type="match status" value="1"/>
</dbReference>
<comment type="similarity">
    <text evidence="3 9">Belongs to the peptidase S26 family.</text>
</comment>
<protein>
    <recommendedName>
        <fullName evidence="4 8">Signal peptidase I</fullName>
        <ecNumber evidence="4 8">3.4.21.89</ecNumber>
    </recommendedName>
</protein>
<dbReference type="SUPFAM" id="SSF51306">
    <property type="entry name" value="LexA/Signal peptidase"/>
    <property type="match status" value="1"/>
</dbReference>
<feature type="transmembrane region" description="Helical" evidence="8">
    <location>
        <begin position="12"/>
        <end position="32"/>
    </location>
</feature>
<dbReference type="PANTHER" id="PTHR43390">
    <property type="entry name" value="SIGNAL PEPTIDASE I"/>
    <property type="match status" value="1"/>
</dbReference>
<dbReference type="InterPro" id="IPR019756">
    <property type="entry name" value="Pept_S26A_signal_pept_1_Ser-AS"/>
</dbReference>